<evidence type="ECO:0000259" key="1">
    <source>
        <dbReference type="Pfam" id="PF01814"/>
    </source>
</evidence>
<evidence type="ECO:0000313" key="3">
    <source>
        <dbReference type="Proteomes" id="UP000657574"/>
    </source>
</evidence>
<dbReference type="Gene3D" id="1.20.120.520">
    <property type="entry name" value="nmb1532 protein domain like"/>
    <property type="match status" value="1"/>
</dbReference>
<dbReference type="InterPro" id="IPR012312">
    <property type="entry name" value="Hemerythrin-like"/>
</dbReference>
<reference evidence="2" key="2">
    <citation type="submission" date="2020-09" db="EMBL/GenBank/DDBJ databases">
        <authorList>
            <person name="Sun Q."/>
            <person name="Ohkuma M."/>
        </authorList>
    </citation>
    <scope>NUCLEOTIDE SEQUENCE</scope>
    <source>
        <strain evidence="2">JCM 3086</strain>
    </source>
</reference>
<keyword evidence="3" id="KW-1185">Reference proteome</keyword>
<dbReference type="AlphaFoldDB" id="A0A917LCW0"/>
<accession>A0A917LCW0</accession>
<name>A0A917LCW0_9ACTN</name>
<comment type="caution">
    <text evidence="2">The sequence shown here is derived from an EMBL/GenBank/DDBJ whole genome shotgun (WGS) entry which is preliminary data.</text>
</comment>
<feature type="domain" description="Hemerythrin-like" evidence="1">
    <location>
        <begin position="15"/>
        <end position="149"/>
    </location>
</feature>
<dbReference type="RefSeq" id="WP_189316411.1">
    <property type="nucleotide sequence ID" value="NZ_BMQA01000058.1"/>
</dbReference>
<evidence type="ECO:0000313" key="2">
    <source>
        <dbReference type="EMBL" id="GGJ58833.1"/>
    </source>
</evidence>
<reference evidence="2" key="1">
    <citation type="journal article" date="2014" name="Int. J. Syst. Evol. Microbiol.">
        <title>Complete genome sequence of Corynebacterium casei LMG S-19264T (=DSM 44701T), isolated from a smear-ripened cheese.</title>
        <authorList>
            <consortium name="US DOE Joint Genome Institute (JGI-PGF)"/>
            <person name="Walter F."/>
            <person name="Albersmeier A."/>
            <person name="Kalinowski J."/>
            <person name="Ruckert C."/>
        </authorList>
    </citation>
    <scope>NUCLEOTIDE SEQUENCE</scope>
    <source>
        <strain evidence="2">JCM 3086</strain>
    </source>
</reference>
<sequence length="228" mass="25466">MSATQVPVREGTRLFEELRAVHSVMARGAELVAGSFNRLAGGAAVDTKTLVTTVQWFVDFVRHHHRTEDELLWSVLRERFPEAVRRLDRLSEQDDAVAQGLDDLEGVIARIAEERTVGGSADWGHAMKEGTLTSHRIRDGLAGHLAIEEPLLRGLLAKAPDEDVPSLRKAVTDGLTRSTPHLVFGFLEHPEPVPGRERVHAHFPQPVRWARGMLMTRFRKTLRDLAAD</sequence>
<dbReference type="Pfam" id="PF01814">
    <property type="entry name" value="Hemerythrin"/>
    <property type="match status" value="1"/>
</dbReference>
<dbReference type="Proteomes" id="UP000657574">
    <property type="component" value="Unassembled WGS sequence"/>
</dbReference>
<protein>
    <recommendedName>
        <fullName evidence="1">Hemerythrin-like domain-containing protein</fullName>
    </recommendedName>
</protein>
<dbReference type="EMBL" id="BMQA01000058">
    <property type="protein sequence ID" value="GGJ58833.1"/>
    <property type="molecule type" value="Genomic_DNA"/>
</dbReference>
<proteinExistence type="predicted"/>
<organism evidence="2 3">
    <name type="scientific">Streptomyces brasiliensis</name>
    <dbReference type="NCBI Taxonomy" id="1954"/>
    <lineage>
        <taxon>Bacteria</taxon>
        <taxon>Bacillati</taxon>
        <taxon>Actinomycetota</taxon>
        <taxon>Actinomycetes</taxon>
        <taxon>Kitasatosporales</taxon>
        <taxon>Streptomycetaceae</taxon>
        <taxon>Streptomyces</taxon>
    </lineage>
</organism>
<gene>
    <name evidence="2" type="ORF">GCM10010121_081880</name>
</gene>